<accession>A0ABQ5SLH0</accession>
<organism evidence="2 3">
    <name type="scientific">Volvox africanus</name>
    <dbReference type="NCBI Taxonomy" id="51714"/>
    <lineage>
        <taxon>Eukaryota</taxon>
        <taxon>Viridiplantae</taxon>
        <taxon>Chlorophyta</taxon>
        <taxon>core chlorophytes</taxon>
        <taxon>Chlorophyceae</taxon>
        <taxon>CS clade</taxon>
        <taxon>Chlamydomonadales</taxon>
        <taxon>Volvocaceae</taxon>
        <taxon>Volvox</taxon>
    </lineage>
</organism>
<keyword evidence="1" id="KW-0812">Transmembrane</keyword>
<feature type="non-terminal residue" evidence="2">
    <location>
        <position position="308"/>
    </location>
</feature>
<dbReference type="Proteomes" id="UP001165090">
    <property type="component" value="Unassembled WGS sequence"/>
</dbReference>
<keyword evidence="3" id="KW-1185">Reference proteome</keyword>
<evidence type="ECO:0000256" key="1">
    <source>
        <dbReference type="SAM" id="Phobius"/>
    </source>
</evidence>
<comment type="caution">
    <text evidence="2">The sequence shown here is derived from an EMBL/GenBank/DDBJ whole genome shotgun (WGS) entry which is preliminary data.</text>
</comment>
<keyword evidence="1" id="KW-0472">Membrane</keyword>
<evidence type="ECO:0000313" key="3">
    <source>
        <dbReference type="Proteomes" id="UP001165090"/>
    </source>
</evidence>
<keyword evidence="1" id="KW-1133">Transmembrane helix</keyword>
<proteinExistence type="predicted"/>
<reference evidence="2 3" key="1">
    <citation type="journal article" date="2023" name="IScience">
        <title>Expanded male sex-determining region conserved during the evolution of homothallism in the green alga Volvox.</title>
        <authorList>
            <person name="Yamamoto K."/>
            <person name="Matsuzaki R."/>
            <person name="Mahakham W."/>
            <person name="Heman W."/>
            <person name="Sekimoto H."/>
            <person name="Kawachi M."/>
            <person name="Minakuchi Y."/>
            <person name="Toyoda A."/>
            <person name="Nozaki H."/>
        </authorList>
    </citation>
    <scope>NUCLEOTIDE SEQUENCE [LARGE SCALE GENOMIC DNA]</scope>
    <source>
        <strain evidence="2 3">NIES-4468</strain>
    </source>
</reference>
<feature type="transmembrane region" description="Helical" evidence="1">
    <location>
        <begin position="21"/>
        <end position="43"/>
    </location>
</feature>
<name>A0ABQ5SLH0_9CHLO</name>
<dbReference type="EMBL" id="BSDZ01000101">
    <property type="protein sequence ID" value="GLI70848.1"/>
    <property type="molecule type" value="Genomic_DNA"/>
</dbReference>
<sequence>MQARRTNSCRALLCVTQPNTLLLPFAVPLLPIHLLVLLLLPLVSLTTFSLGTYAAATPTTHDSLAPAPSSTVVHSLNRRTSALPPKRANLTACPNLRIAIFNGVPYHYEVLAGLAHLFRRYRHRTDVYVHRFTQREAGEGSWDALRRFRIKYHLLTRTRFEALARDKPFYDVVILVSPEYELPELENLLPNIRRHLTVTIVHNSDFEDMQRLIRVAEDGCSSMQLVTLSPHTAASLAARVGRNVKWALPVYPFKPDMDCLSASGMHSLHTCLRGFSIQGRFSSQRRNYSTLWQQIASRRSELTAGRTD</sequence>
<evidence type="ECO:0000313" key="2">
    <source>
        <dbReference type="EMBL" id="GLI70848.1"/>
    </source>
</evidence>
<protein>
    <submittedName>
        <fullName evidence="2">Uncharacterized protein</fullName>
    </submittedName>
</protein>
<gene>
    <name evidence="2" type="ORF">VaNZ11_015862</name>
</gene>